<sequence length="178" mass="19914">MLESWRWLHSLHSTVNNRQVDWTQLDHVIDAAIAALPQLAGIKDAAPDATFRIRGQKLAREPHRYSAARRCALTSACTSRVSRRIKTRCSPSPWKGTTSRPPRVRRSRSPGRRAGNSPQAWNKFQDEVGGKLRHGDPGVRLFEASASGLEYFTAVPASFQTEEGKWANCAVLPSVRQR</sequence>
<feature type="region of interest" description="Disordered" evidence="1">
    <location>
        <begin position="88"/>
        <end position="129"/>
    </location>
</feature>
<evidence type="ECO:0000313" key="3">
    <source>
        <dbReference type="Proteomes" id="UP000255167"/>
    </source>
</evidence>
<keyword evidence="2" id="KW-0830">Ubiquinone</keyword>
<evidence type="ECO:0000313" key="2">
    <source>
        <dbReference type="EMBL" id="STW49412.1"/>
    </source>
</evidence>
<feature type="compositionally biased region" description="Basic residues" evidence="1">
    <location>
        <begin position="102"/>
        <end position="111"/>
    </location>
</feature>
<gene>
    <name evidence="2" type="primary">nuoG_5</name>
    <name evidence="2" type="ORF">NCTC9617_06046</name>
</gene>
<organism evidence="2 3">
    <name type="scientific">Klebsiella pneumoniae</name>
    <dbReference type="NCBI Taxonomy" id="573"/>
    <lineage>
        <taxon>Bacteria</taxon>
        <taxon>Pseudomonadati</taxon>
        <taxon>Pseudomonadota</taxon>
        <taxon>Gammaproteobacteria</taxon>
        <taxon>Enterobacterales</taxon>
        <taxon>Enterobacteriaceae</taxon>
        <taxon>Klebsiella/Raoultella group</taxon>
        <taxon>Klebsiella</taxon>
        <taxon>Klebsiella pneumoniae complex</taxon>
    </lineage>
</organism>
<dbReference type="GO" id="GO:0016491">
    <property type="term" value="F:oxidoreductase activity"/>
    <property type="evidence" value="ECO:0007669"/>
    <property type="project" value="UniProtKB-KW"/>
</dbReference>
<protein>
    <submittedName>
        <fullName evidence="2">NADH-ubiquinone oxidoreductase subunit G</fullName>
        <ecNumber evidence="2">1.6.5.11</ecNumber>
    </submittedName>
</protein>
<reference evidence="2 3" key="1">
    <citation type="submission" date="2018-06" db="EMBL/GenBank/DDBJ databases">
        <authorList>
            <consortium name="Pathogen Informatics"/>
            <person name="Doyle S."/>
        </authorList>
    </citation>
    <scope>NUCLEOTIDE SEQUENCE [LARGE SCALE GENOMIC DNA]</scope>
    <source>
        <strain evidence="2 3">NCTC9617</strain>
    </source>
</reference>
<keyword evidence="2" id="KW-0560">Oxidoreductase</keyword>
<dbReference type="EC" id="1.6.5.11" evidence="2"/>
<name>A0A378FWA5_KLEPN</name>
<dbReference type="Proteomes" id="UP000255167">
    <property type="component" value="Unassembled WGS sequence"/>
</dbReference>
<dbReference type="EMBL" id="UGNC01000005">
    <property type="protein sequence ID" value="STW49412.1"/>
    <property type="molecule type" value="Genomic_DNA"/>
</dbReference>
<proteinExistence type="predicted"/>
<evidence type="ECO:0000256" key="1">
    <source>
        <dbReference type="SAM" id="MobiDB-lite"/>
    </source>
</evidence>
<dbReference type="AlphaFoldDB" id="A0A378FWA5"/>
<accession>A0A378FWA5</accession>